<evidence type="ECO:0000256" key="1">
    <source>
        <dbReference type="ARBA" id="ARBA00007151"/>
    </source>
</evidence>
<protein>
    <submittedName>
        <fullName evidence="5">Blast:28S ribosomal protein S7, mitochondrial</fullName>
    </submittedName>
</protein>
<dbReference type="SUPFAM" id="SSF47973">
    <property type="entry name" value="Ribosomal protein S7"/>
    <property type="match status" value="1"/>
</dbReference>
<gene>
    <name evidence="5" type="ORF">DGUA_6G013299</name>
</gene>
<dbReference type="PIRSF" id="PIRSF002122">
    <property type="entry name" value="RPS7p_RPS7a_RPS5e_RPS7o"/>
    <property type="match status" value="1"/>
</dbReference>
<dbReference type="STRING" id="7266.A0A3B0KD93"/>
<comment type="similarity">
    <text evidence="1">Belongs to the universal ribosomal protein uS7 family.</text>
</comment>
<organism evidence="5 6">
    <name type="scientific">Drosophila guanche</name>
    <name type="common">Fruit fly</name>
    <dbReference type="NCBI Taxonomy" id="7266"/>
    <lineage>
        <taxon>Eukaryota</taxon>
        <taxon>Metazoa</taxon>
        <taxon>Ecdysozoa</taxon>
        <taxon>Arthropoda</taxon>
        <taxon>Hexapoda</taxon>
        <taxon>Insecta</taxon>
        <taxon>Pterygota</taxon>
        <taxon>Neoptera</taxon>
        <taxon>Endopterygota</taxon>
        <taxon>Diptera</taxon>
        <taxon>Brachycera</taxon>
        <taxon>Muscomorpha</taxon>
        <taxon>Ephydroidea</taxon>
        <taxon>Drosophilidae</taxon>
        <taxon>Drosophila</taxon>
        <taxon>Sophophora</taxon>
    </lineage>
</organism>
<dbReference type="Proteomes" id="UP000268350">
    <property type="component" value="Unassembled WGS sequence"/>
</dbReference>
<name>A0A3B0KD93_DROGU</name>
<dbReference type="InterPro" id="IPR000235">
    <property type="entry name" value="Ribosomal_uS7"/>
</dbReference>
<evidence type="ECO:0000313" key="6">
    <source>
        <dbReference type="Proteomes" id="UP000268350"/>
    </source>
</evidence>
<sequence>MAVFYSNALRCSINGYRSMSMFPKHYAEPIKRKDMEEFNKSELTKFYHIPIKPALNSYSDTVFNDEIKGKMLNYITKNGNKNLARGLLSRTLEIIKRAQTERMHLSPDDKQKVNTNAEKILIDAVENSRPLLQLTSIKRGGVNYQVPVPITKKRSYFLSMKWLLDAAFEKDNKVGLPERLAWEILDAAHGQGRVIKRKDDLHKQCESNRAYAHYRWS</sequence>
<keyword evidence="2 5" id="KW-0689">Ribosomal protein</keyword>
<dbReference type="GO" id="GO:0006412">
    <property type="term" value="P:translation"/>
    <property type="evidence" value="ECO:0007669"/>
    <property type="project" value="InterPro"/>
</dbReference>
<feature type="domain" description="Small ribosomal subunit protein uS7" evidence="4">
    <location>
        <begin position="57"/>
        <end position="209"/>
    </location>
</feature>
<dbReference type="GO" id="GO:0005840">
    <property type="term" value="C:ribosome"/>
    <property type="evidence" value="ECO:0007669"/>
    <property type="project" value="UniProtKB-KW"/>
</dbReference>
<dbReference type="OrthoDB" id="9972728at2759"/>
<dbReference type="Pfam" id="PF00177">
    <property type="entry name" value="Ribosomal_S7"/>
    <property type="match status" value="1"/>
</dbReference>
<evidence type="ECO:0000256" key="3">
    <source>
        <dbReference type="ARBA" id="ARBA00023274"/>
    </source>
</evidence>
<evidence type="ECO:0000256" key="2">
    <source>
        <dbReference type="ARBA" id="ARBA00022980"/>
    </source>
</evidence>
<keyword evidence="6" id="KW-1185">Reference proteome</keyword>
<dbReference type="GO" id="GO:1990904">
    <property type="term" value="C:ribonucleoprotein complex"/>
    <property type="evidence" value="ECO:0007669"/>
    <property type="project" value="UniProtKB-KW"/>
</dbReference>
<dbReference type="InterPro" id="IPR036823">
    <property type="entry name" value="Ribosomal_uS7_dom_sf"/>
</dbReference>
<evidence type="ECO:0000259" key="4">
    <source>
        <dbReference type="Pfam" id="PF00177"/>
    </source>
</evidence>
<dbReference type="AlphaFoldDB" id="A0A3B0KD93"/>
<dbReference type="EMBL" id="OUUW01000006">
    <property type="protein sequence ID" value="SPP81618.1"/>
    <property type="molecule type" value="Genomic_DNA"/>
</dbReference>
<keyword evidence="3" id="KW-0687">Ribonucleoprotein</keyword>
<dbReference type="PANTHER" id="PTHR11205">
    <property type="entry name" value="RIBOSOMAL PROTEIN S7"/>
    <property type="match status" value="1"/>
</dbReference>
<proteinExistence type="inferred from homology"/>
<dbReference type="Gene3D" id="1.10.455.10">
    <property type="entry name" value="Ribosomal protein S7 domain"/>
    <property type="match status" value="1"/>
</dbReference>
<evidence type="ECO:0000313" key="5">
    <source>
        <dbReference type="EMBL" id="SPP81618.1"/>
    </source>
</evidence>
<accession>A0A3B0KD93</accession>
<dbReference type="OMA" id="HELHKQC"/>
<dbReference type="CDD" id="cd14870">
    <property type="entry name" value="uS7_Mitochondria_Mammalian"/>
    <property type="match status" value="1"/>
</dbReference>
<reference evidence="6" key="1">
    <citation type="submission" date="2018-01" db="EMBL/GenBank/DDBJ databases">
        <authorList>
            <person name="Alioto T."/>
            <person name="Alioto T."/>
        </authorList>
    </citation>
    <scope>NUCLEOTIDE SEQUENCE [LARGE SCALE GENOMIC DNA]</scope>
</reference>
<dbReference type="InterPro" id="IPR023798">
    <property type="entry name" value="Ribosomal_uS7_dom"/>
</dbReference>